<evidence type="ECO:0000259" key="1">
    <source>
        <dbReference type="Pfam" id="PF05685"/>
    </source>
</evidence>
<dbReference type="InterPro" id="IPR011335">
    <property type="entry name" value="Restrct_endonuc-II-like"/>
</dbReference>
<dbReference type="SUPFAM" id="SSF52980">
    <property type="entry name" value="Restriction endonuclease-like"/>
    <property type="match status" value="1"/>
</dbReference>
<evidence type="ECO:0000313" key="3">
    <source>
        <dbReference type="Proteomes" id="UP000239576"/>
    </source>
</evidence>
<proteinExistence type="predicted"/>
<evidence type="ECO:0000313" key="2">
    <source>
        <dbReference type="EMBL" id="PSB28730.1"/>
    </source>
</evidence>
<keyword evidence="2" id="KW-0540">Nuclease</keyword>
<reference evidence="3" key="1">
    <citation type="submission" date="2018-02" db="EMBL/GenBank/DDBJ databases">
        <authorList>
            <person name="Moore K."/>
            <person name="Momper L."/>
        </authorList>
    </citation>
    <scope>NUCLEOTIDE SEQUENCE [LARGE SCALE GENOMIC DNA]</scope>
    <source>
        <strain evidence="3">ULC18</strain>
    </source>
</reference>
<organism evidence="2 3">
    <name type="scientific">Stenomitos frigidus ULC18</name>
    <dbReference type="NCBI Taxonomy" id="2107698"/>
    <lineage>
        <taxon>Bacteria</taxon>
        <taxon>Bacillati</taxon>
        <taxon>Cyanobacteriota</taxon>
        <taxon>Cyanophyceae</taxon>
        <taxon>Leptolyngbyales</taxon>
        <taxon>Leptolyngbyaceae</taxon>
        <taxon>Stenomitos</taxon>
    </lineage>
</organism>
<comment type="caution">
    <text evidence="2">The sequence shown here is derived from an EMBL/GenBank/DDBJ whole genome shotgun (WGS) entry which is preliminary data.</text>
</comment>
<dbReference type="AlphaFoldDB" id="A0A2T1E7L6"/>
<sequence length="199" mass="22638">MSTAIKPISFEDYLAQDEVADLPDARHEFVDGEWIELPPESEQNDFLARFLLFALASSGAIPLRQLVIHTCELEVPVVQLGTPRNRFPDLVVLHEKHLSLTQRRLTITLAMRPPLLVAEVVSPGDINRERDYQAKRAQYQRRGIPEYWLIDPEAQLITVLQLEGRQYALVGEFRGSDRLRSALFPAISLTAEQILRGQV</sequence>
<protein>
    <submittedName>
        <fullName evidence="2">Uma2 family endonuclease</fullName>
    </submittedName>
</protein>
<name>A0A2T1E7L6_9CYAN</name>
<dbReference type="Proteomes" id="UP000239576">
    <property type="component" value="Unassembled WGS sequence"/>
</dbReference>
<feature type="domain" description="Putative restriction endonuclease" evidence="1">
    <location>
        <begin position="10"/>
        <end position="191"/>
    </location>
</feature>
<dbReference type="CDD" id="cd06260">
    <property type="entry name" value="DUF820-like"/>
    <property type="match status" value="1"/>
</dbReference>
<dbReference type="InterPro" id="IPR012296">
    <property type="entry name" value="Nuclease_put_TT1808"/>
</dbReference>
<reference evidence="2 3" key="2">
    <citation type="submission" date="2018-03" db="EMBL/GenBank/DDBJ databases">
        <title>The ancient ancestry and fast evolution of plastids.</title>
        <authorList>
            <person name="Moore K.R."/>
            <person name="Magnabosco C."/>
            <person name="Momper L."/>
            <person name="Gold D.A."/>
            <person name="Bosak T."/>
            <person name="Fournier G.P."/>
        </authorList>
    </citation>
    <scope>NUCLEOTIDE SEQUENCE [LARGE SCALE GENOMIC DNA]</scope>
    <source>
        <strain evidence="2 3">ULC18</strain>
    </source>
</reference>
<dbReference type="RefSeq" id="WP_106256687.1">
    <property type="nucleotide sequence ID" value="NZ_CAWNSW010000066.1"/>
</dbReference>
<keyword evidence="2" id="KW-0378">Hydrolase</keyword>
<keyword evidence="3" id="KW-1185">Reference proteome</keyword>
<accession>A0A2T1E7L6</accession>
<dbReference type="InterPro" id="IPR008538">
    <property type="entry name" value="Uma2"/>
</dbReference>
<dbReference type="OrthoDB" id="428427at2"/>
<gene>
    <name evidence="2" type="ORF">C7B82_12725</name>
</gene>
<dbReference type="GO" id="GO:0004519">
    <property type="term" value="F:endonuclease activity"/>
    <property type="evidence" value="ECO:0007669"/>
    <property type="project" value="UniProtKB-KW"/>
</dbReference>
<dbReference type="Gene3D" id="3.90.1570.10">
    <property type="entry name" value="tt1808, chain A"/>
    <property type="match status" value="1"/>
</dbReference>
<keyword evidence="2" id="KW-0255">Endonuclease</keyword>
<dbReference type="PANTHER" id="PTHR34107">
    <property type="entry name" value="SLL0198 PROTEIN-RELATED"/>
    <property type="match status" value="1"/>
</dbReference>
<dbReference type="PANTHER" id="PTHR34107:SF2">
    <property type="entry name" value="SLL0888 PROTEIN"/>
    <property type="match status" value="1"/>
</dbReference>
<dbReference type="Pfam" id="PF05685">
    <property type="entry name" value="Uma2"/>
    <property type="match status" value="1"/>
</dbReference>
<dbReference type="EMBL" id="PVWK01000075">
    <property type="protein sequence ID" value="PSB28730.1"/>
    <property type="molecule type" value="Genomic_DNA"/>
</dbReference>